<keyword evidence="3" id="KW-0597">Phosphoprotein</keyword>
<evidence type="ECO:0000256" key="8">
    <source>
        <dbReference type="ARBA" id="ARBA00039437"/>
    </source>
</evidence>
<dbReference type="SMART" id="SM00033">
    <property type="entry name" value="CH"/>
    <property type="match status" value="4"/>
</dbReference>
<dbReference type="InterPro" id="IPR002048">
    <property type="entry name" value="EF_hand_dom"/>
</dbReference>
<protein>
    <recommendedName>
        <fullName evidence="8">Plastin-3</fullName>
    </recommendedName>
    <alternativeName>
        <fullName evidence="9">T-plastin</fullName>
    </alternativeName>
</protein>
<keyword evidence="7" id="KW-0009">Actin-binding</keyword>
<sequence length="528" mass="58709">LQKLDRDNDSRINLEEFTAIFQDMKDDRMAQGFRKALNKKEGIVAIGGTSNISSEGTQHSISEQERFAFANYINSSLEKDPDCEHVLPINPSTEALFKAVADGVVLCKLINLSVPDTIDERTINKKKLTPFTIQENLNLALNSASAIGCQVVNIGAQDLKEGKPHLVLGLLWQIIKIGLFADIELSRNEAIAALLQEGESLEDLMKLSPEELLLRWANFHLKKVGMSISNFSGDIKEKDLTKRAECMLKQADRLGCRQFVTATDVVCGNAKLNMAFVATLFNKHPALTKPENQEWNLESETREERTFRNWMNSLGVSPHVHHIYGDLQNAMVILQLYERIKVPVDWDNRVNRPPFKGMENCTYAVELGKKSAGFSLVGIGGQDLYDGNPTLTLALVWQLMRRYTLNVLEDLGDGEVAGDDLIISWVNKTLAGAGKSSSIKSFKDRVIGTSIPVLEVIDAIQPHSVNFELVKTGSLSDEDKLDNAKYAISMARKIGAKVYALPEDLVEINPKMVMTIFACLMGRGMKRA</sequence>
<dbReference type="SUPFAM" id="SSF47576">
    <property type="entry name" value="Calponin-homology domain, CH-domain"/>
    <property type="match status" value="1"/>
</dbReference>
<comment type="subcellular location">
    <subcellularLocation>
        <location evidence="1">Cytoplasm</location>
    </subcellularLocation>
</comment>
<dbReference type="InterPro" id="IPR001589">
    <property type="entry name" value="Actinin_actin-bd_CS"/>
</dbReference>
<dbReference type="PROSITE" id="PS00020">
    <property type="entry name" value="ACTININ_2"/>
    <property type="match status" value="2"/>
</dbReference>
<keyword evidence="5" id="KW-0677">Repeat</keyword>
<evidence type="ECO:0000256" key="2">
    <source>
        <dbReference type="ARBA" id="ARBA00022490"/>
    </source>
</evidence>
<dbReference type="GO" id="GO:0051017">
    <property type="term" value="P:actin filament bundle assembly"/>
    <property type="evidence" value="ECO:0007669"/>
    <property type="project" value="InterPro"/>
</dbReference>
<feature type="domain" description="Calponin-homology (CH)" evidence="11">
    <location>
        <begin position="301"/>
        <end position="404"/>
    </location>
</feature>
<evidence type="ECO:0000256" key="10">
    <source>
        <dbReference type="ARBA" id="ARBA00044724"/>
    </source>
</evidence>
<evidence type="ECO:0000259" key="11">
    <source>
        <dbReference type="PROSITE" id="PS50021"/>
    </source>
</evidence>
<evidence type="ECO:0000256" key="7">
    <source>
        <dbReference type="ARBA" id="ARBA00023203"/>
    </source>
</evidence>
<dbReference type="PROSITE" id="PS50222">
    <property type="entry name" value="EF_HAND_2"/>
    <property type="match status" value="1"/>
</dbReference>
<dbReference type="FunFam" id="1.10.418.10:FF:000014">
    <property type="entry name" value="Plastin-3 isoform 1"/>
    <property type="match status" value="1"/>
</dbReference>
<proteinExistence type="predicted"/>
<dbReference type="GO" id="GO:0032432">
    <property type="term" value="C:actin filament bundle"/>
    <property type="evidence" value="ECO:0007669"/>
    <property type="project" value="TreeGrafter"/>
</dbReference>
<evidence type="ECO:0000256" key="9">
    <source>
        <dbReference type="ARBA" id="ARBA00041485"/>
    </source>
</evidence>
<dbReference type="InterPro" id="IPR001715">
    <property type="entry name" value="CH_dom"/>
</dbReference>
<name>A0A8P4GIT3_DICLA</name>
<dbReference type="AlphaFoldDB" id="A0A8P4GIT3"/>
<evidence type="ECO:0000313" key="13">
    <source>
        <dbReference type="Ensembl" id="ENSDLAP00005079563.1"/>
    </source>
</evidence>
<evidence type="ECO:0000256" key="6">
    <source>
        <dbReference type="ARBA" id="ARBA00022837"/>
    </source>
</evidence>
<organism evidence="13 14">
    <name type="scientific">Dicentrarchus labrax</name>
    <name type="common">European seabass</name>
    <name type="synonym">Morone labrax</name>
    <dbReference type="NCBI Taxonomy" id="13489"/>
    <lineage>
        <taxon>Eukaryota</taxon>
        <taxon>Metazoa</taxon>
        <taxon>Chordata</taxon>
        <taxon>Craniata</taxon>
        <taxon>Vertebrata</taxon>
        <taxon>Euteleostomi</taxon>
        <taxon>Actinopterygii</taxon>
        <taxon>Neopterygii</taxon>
        <taxon>Teleostei</taxon>
        <taxon>Neoteleostei</taxon>
        <taxon>Acanthomorphata</taxon>
        <taxon>Eupercaria</taxon>
        <taxon>Moronidae</taxon>
        <taxon>Dicentrarchus</taxon>
    </lineage>
</organism>
<dbReference type="CDD" id="cd21292">
    <property type="entry name" value="CH_PLS_rpt1"/>
    <property type="match status" value="1"/>
</dbReference>
<evidence type="ECO:0000259" key="12">
    <source>
        <dbReference type="PROSITE" id="PS50222"/>
    </source>
</evidence>
<keyword evidence="6" id="KW-0106">Calcium</keyword>
<evidence type="ECO:0000256" key="1">
    <source>
        <dbReference type="ARBA" id="ARBA00004496"/>
    </source>
</evidence>
<evidence type="ECO:0000313" key="14">
    <source>
        <dbReference type="Proteomes" id="UP000694389"/>
    </source>
</evidence>
<dbReference type="PANTHER" id="PTHR19961:SF32">
    <property type="entry name" value="PLASTIN-3"/>
    <property type="match status" value="1"/>
</dbReference>
<feature type="domain" description="Calponin-homology (CH)" evidence="11">
    <location>
        <begin position="416"/>
        <end position="525"/>
    </location>
</feature>
<dbReference type="PROSITE" id="PS00019">
    <property type="entry name" value="ACTININ_1"/>
    <property type="match status" value="1"/>
</dbReference>
<reference evidence="13" key="2">
    <citation type="submission" date="2025-09" db="UniProtKB">
        <authorList>
            <consortium name="Ensembl"/>
        </authorList>
    </citation>
    <scope>IDENTIFICATION</scope>
</reference>
<dbReference type="GO" id="GO:0005884">
    <property type="term" value="C:actin filament"/>
    <property type="evidence" value="ECO:0007669"/>
    <property type="project" value="TreeGrafter"/>
</dbReference>
<comment type="function">
    <text evidence="10">Actin-bundling protein.</text>
</comment>
<reference evidence="13" key="1">
    <citation type="submission" date="2025-08" db="UniProtKB">
        <authorList>
            <consortium name="Ensembl"/>
        </authorList>
    </citation>
    <scope>IDENTIFICATION</scope>
</reference>
<dbReference type="PANTHER" id="PTHR19961">
    <property type="entry name" value="FIMBRIN/PLASTIN"/>
    <property type="match status" value="1"/>
</dbReference>
<evidence type="ECO:0000256" key="4">
    <source>
        <dbReference type="ARBA" id="ARBA00022723"/>
    </source>
</evidence>
<keyword evidence="4" id="KW-0479">Metal-binding</keyword>
<dbReference type="InterPro" id="IPR039959">
    <property type="entry name" value="Fimbrin/Plastin"/>
</dbReference>
<dbReference type="GO" id="GO:0005737">
    <property type="term" value="C:cytoplasm"/>
    <property type="evidence" value="ECO:0007669"/>
    <property type="project" value="UniProtKB-SubCell"/>
</dbReference>
<dbReference type="InterPro" id="IPR036872">
    <property type="entry name" value="CH_dom_sf"/>
</dbReference>
<dbReference type="GO" id="GO:0051015">
    <property type="term" value="F:actin filament binding"/>
    <property type="evidence" value="ECO:0007669"/>
    <property type="project" value="InterPro"/>
</dbReference>
<keyword evidence="2" id="KW-0963">Cytoplasm</keyword>
<dbReference type="Pfam" id="PF00307">
    <property type="entry name" value="CH"/>
    <property type="match status" value="4"/>
</dbReference>
<feature type="domain" description="Calponin-homology (CH)" evidence="11">
    <location>
        <begin position="63"/>
        <end position="179"/>
    </location>
</feature>
<dbReference type="GO" id="GO:0051639">
    <property type="term" value="P:actin filament network formation"/>
    <property type="evidence" value="ECO:0007669"/>
    <property type="project" value="TreeGrafter"/>
</dbReference>
<accession>A0A8P4GIT3</accession>
<dbReference type="PROSITE" id="PS50021">
    <property type="entry name" value="CH"/>
    <property type="match status" value="3"/>
</dbReference>
<evidence type="ECO:0000256" key="3">
    <source>
        <dbReference type="ARBA" id="ARBA00022553"/>
    </source>
</evidence>
<feature type="domain" description="EF-hand" evidence="12">
    <location>
        <begin position="1"/>
        <end position="27"/>
    </location>
</feature>
<evidence type="ECO:0000256" key="5">
    <source>
        <dbReference type="ARBA" id="ARBA00022737"/>
    </source>
</evidence>
<dbReference type="GeneTree" id="ENSGT00950000183097"/>
<dbReference type="Proteomes" id="UP000694389">
    <property type="component" value="Unassembled WGS sequence"/>
</dbReference>
<dbReference type="Ensembl" id="ENSDLAT00005069807.1">
    <property type="protein sequence ID" value="ENSDLAP00005079563.1"/>
    <property type="gene ID" value="ENSDLAG00005010305.2"/>
</dbReference>
<keyword evidence="14" id="KW-1185">Reference proteome</keyword>
<dbReference type="GO" id="GO:0005509">
    <property type="term" value="F:calcium ion binding"/>
    <property type="evidence" value="ECO:0007669"/>
    <property type="project" value="InterPro"/>
</dbReference>
<dbReference type="Gene3D" id="1.10.418.10">
    <property type="entry name" value="Calponin-like domain"/>
    <property type="match status" value="5"/>
</dbReference>
<dbReference type="FunFam" id="1.10.418.10:FF:000010">
    <property type="entry name" value="Plastin-3 isoform 1"/>
    <property type="match status" value="1"/>
</dbReference>